<protein>
    <recommendedName>
        <fullName evidence="2">Hedgehog/Intein (Hint) domain-containing protein</fullName>
    </recommendedName>
</protein>
<name>A0AAE7NUW2_9BRAD</name>
<evidence type="ECO:0000259" key="2">
    <source>
        <dbReference type="Pfam" id="PF13403"/>
    </source>
</evidence>
<evidence type="ECO:0000313" key="3">
    <source>
        <dbReference type="EMBL" id="QOZ69948.1"/>
    </source>
</evidence>
<dbReference type="InterPro" id="IPR028992">
    <property type="entry name" value="Hedgehog/Intein_dom"/>
</dbReference>
<accession>A0AAE7NUW2</accession>
<gene>
    <name evidence="3" type="ORF">WN72_29265</name>
</gene>
<feature type="domain" description="Hedgehog/Intein (Hint)" evidence="2">
    <location>
        <begin position="43"/>
        <end position="180"/>
    </location>
</feature>
<dbReference type="InterPro" id="IPR036844">
    <property type="entry name" value="Hint_dom_sf"/>
</dbReference>
<keyword evidence="1" id="KW-0732">Signal</keyword>
<organism evidence="3 4">
    <name type="scientific">Bradyrhizobium arachidis</name>
    <dbReference type="NCBI Taxonomy" id="858423"/>
    <lineage>
        <taxon>Bacteria</taxon>
        <taxon>Pseudomonadati</taxon>
        <taxon>Pseudomonadota</taxon>
        <taxon>Alphaproteobacteria</taxon>
        <taxon>Hyphomicrobiales</taxon>
        <taxon>Nitrobacteraceae</taxon>
        <taxon>Bradyrhizobium</taxon>
    </lineage>
</organism>
<dbReference type="EMBL" id="CP030050">
    <property type="protein sequence ID" value="QOZ69948.1"/>
    <property type="molecule type" value="Genomic_DNA"/>
</dbReference>
<evidence type="ECO:0000313" key="4">
    <source>
        <dbReference type="Proteomes" id="UP000594015"/>
    </source>
</evidence>
<proteinExistence type="predicted"/>
<dbReference type="SUPFAM" id="SSF51294">
    <property type="entry name" value="Hedgehog/intein (Hint) domain"/>
    <property type="match status" value="1"/>
</dbReference>
<dbReference type="KEGG" id="barh:WN72_29265"/>
<reference evidence="3 4" key="1">
    <citation type="submission" date="2018-06" db="EMBL/GenBank/DDBJ databases">
        <title>Comparative genomics of Bradyrhizobium nodulating Arachidis hypogaea.</title>
        <authorList>
            <person name="Li Y."/>
        </authorList>
    </citation>
    <scope>NUCLEOTIDE SEQUENCE [LARGE SCALE GENOMIC DNA]</scope>
    <source>
        <strain evidence="3 4">CCBAU 051107</strain>
    </source>
</reference>
<feature type="chain" id="PRO_5041958485" description="Hedgehog/Intein (Hint) domain-containing protein" evidence="1">
    <location>
        <begin position="37"/>
        <end position="255"/>
    </location>
</feature>
<dbReference type="Proteomes" id="UP000594015">
    <property type="component" value="Chromosome"/>
</dbReference>
<dbReference type="AlphaFoldDB" id="A0AAE7NUW2"/>
<dbReference type="Pfam" id="PF13403">
    <property type="entry name" value="Hint_2"/>
    <property type="match status" value="1"/>
</dbReference>
<feature type="signal peptide" evidence="1">
    <location>
        <begin position="1"/>
        <end position="36"/>
    </location>
</feature>
<sequence length="255" mass="27675">MSQADRAKTPPKAMTRRMIFAAAAALAGCGVGPARAYYHGKNCFLKGTGIATLTGVRRIEDLSVGDIVPTAFGGARPIEWIGRFRRTRRDASRPWDQHARPVRIARGALAPNVPSADLFVTGGHALLIDGVLIPAECLINDTTISRYPAHEHDELEFFHIKLDSHDVIYAEGAPCESLLRVDETMSNASSYLREHGQTRDEHCAPIVGNGLRAQIKTEVKGLLSPSRGERQLDLVRARLDARAAALAAQLPEAVA</sequence>
<evidence type="ECO:0000256" key="1">
    <source>
        <dbReference type="SAM" id="SignalP"/>
    </source>
</evidence>
<dbReference type="PROSITE" id="PS51257">
    <property type="entry name" value="PROKAR_LIPOPROTEIN"/>
    <property type="match status" value="1"/>
</dbReference>